<feature type="region of interest" description="Disordered" evidence="1">
    <location>
        <begin position="47"/>
        <end position="71"/>
    </location>
</feature>
<dbReference type="Pfam" id="PF13478">
    <property type="entry name" value="XdhC_C"/>
    <property type="match status" value="1"/>
</dbReference>
<organism evidence="3 4">
    <name type="scientific">Burkholderia gladioli</name>
    <name type="common">Pseudomonas marginata</name>
    <name type="synonym">Phytomonas marginata</name>
    <dbReference type="NCBI Taxonomy" id="28095"/>
    <lineage>
        <taxon>Bacteria</taxon>
        <taxon>Pseudomonadati</taxon>
        <taxon>Pseudomonadota</taxon>
        <taxon>Betaproteobacteria</taxon>
        <taxon>Burkholderiales</taxon>
        <taxon>Burkholderiaceae</taxon>
        <taxon>Burkholderia</taxon>
    </lineage>
</organism>
<protein>
    <submittedName>
        <fullName evidence="3">XdhC Rossmann domain protein</fullName>
    </submittedName>
</protein>
<dbReference type="Proteomes" id="UP000029590">
    <property type="component" value="Unassembled WGS sequence"/>
</dbReference>
<dbReference type="AlphaFoldDB" id="A0AAW3ER47"/>
<evidence type="ECO:0000313" key="4">
    <source>
        <dbReference type="Proteomes" id="UP000029590"/>
    </source>
</evidence>
<dbReference type="RefSeq" id="WP_036052097.1">
    <property type="nucleotide sequence ID" value="NZ_CADEQR010000007.1"/>
</dbReference>
<proteinExistence type="predicted"/>
<dbReference type="EMBL" id="JPGG01000018">
    <property type="protein sequence ID" value="KGC10202.1"/>
    <property type="molecule type" value="Genomic_DNA"/>
</dbReference>
<comment type="caution">
    <text evidence="3">The sequence shown here is derived from an EMBL/GenBank/DDBJ whole genome shotgun (WGS) entry which is preliminary data.</text>
</comment>
<evidence type="ECO:0000256" key="1">
    <source>
        <dbReference type="SAM" id="MobiDB-lite"/>
    </source>
</evidence>
<dbReference type="InterPro" id="IPR027051">
    <property type="entry name" value="XdhC_Rossmann_dom"/>
</dbReference>
<gene>
    <name evidence="3" type="ORF">DM48_6292</name>
</gene>
<reference evidence="3 4" key="1">
    <citation type="submission" date="2014-04" db="EMBL/GenBank/DDBJ databases">
        <authorList>
            <person name="Bishop-Lilly K.A."/>
            <person name="Broomall S.M."/>
            <person name="Chain P.S."/>
            <person name="Chertkov O."/>
            <person name="Coyne S.R."/>
            <person name="Daligault H.E."/>
            <person name="Davenport K.W."/>
            <person name="Erkkila T."/>
            <person name="Frey K.G."/>
            <person name="Gibbons H.S."/>
            <person name="Gu W."/>
            <person name="Jaissle J."/>
            <person name="Johnson S.L."/>
            <person name="Koroleva G.I."/>
            <person name="Ladner J.T."/>
            <person name="Lo C.-C."/>
            <person name="Minogue T.D."/>
            <person name="Munk C."/>
            <person name="Palacios G.F."/>
            <person name="Redden C.L."/>
            <person name="Rosenzweig C.N."/>
            <person name="Scholz M.B."/>
            <person name="Teshima H."/>
            <person name="Xu Y."/>
        </authorList>
    </citation>
    <scope>NUCLEOTIDE SEQUENCE [LARGE SCALE GENOMIC DNA]</scope>
    <source>
        <strain evidence="4">gladioli</strain>
    </source>
</reference>
<evidence type="ECO:0000313" key="3">
    <source>
        <dbReference type="EMBL" id="KGC10202.1"/>
    </source>
</evidence>
<dbReference type="Gene3D" id="3.40.50.720">
    <property type="entry name" value="NAD(P)-binding Rossmann-like Domain"/>
    <property type="match status" value="1"/>
</dbReference>
<sequence length="71" mass="7211">MNALEAFLARRHAPIGLYLGGGTPPEIAVSIVADLTARRHRVPVAGLRDVEAGKAARAAPDGSGAPRPSGS</sequence>
<feature type="domain" description="XdhC Rossmann" evidence="2">
    <location>
        <begin position="5"/>
        <end position="35"/>
    </location>
</feature>
<accession>A0AAW3ER47</accession>
<dbReference type="KEGG" id="bgo:BM43_2605"/>
<evidence type="ECO:0000259" key="2">
    <source>
        <dbReference type="Pfam" id="PF13478"/>
    </source>
</evidence>
<name>A0AAW3ER47_BURGA</name>